<dbReference type="InterPro" id="IPR011009">
    <property type="entry name" value="Kinase-like_dom_sf"/>
</dbReference>
<keyword evidence="3" id="KW-1185">Reference proteome</keyword>
<reference evidence="3" key="1">
    <citation type="submission" date="2015-08" db="EMBL/GenBank/DDBJ databases">
        <title>Fjat-14210 dsm16467.</title>
        <authorList>
            <person name="Liu B."/>
            <person name="Wang J."/>
            <person name="Zhu Y."/>
            <person name="Liu G."/>
            <person name="Chen Q."/>
            <person name="Chen Z."/>
            <person name="Lan J."/>
            <person name="Che J."/>
            <person name="Ge C."/>
            <person name="Shi H."/>
            <person name="Pan Z."/>
            <person name="Liu X."/>
        </authorList>
    </citation>
    <scope>NUCLEOTIDE SEQUENCE [LARGE SCALE GENOMIC DNA]</scope>
    <source>
        <strain evidence="3">DSM 16467</strain>
    </source>
</reference>
<accession>A0A0M0L825</accession>
<dbReference type="Proteomes" id="UP000037558">
    <property type="component" value="Unassembled WGS sequence"/>
</dbReference>
<evidence type="ECO:0000313" key="2">
    <source>
        <dbReference type="EMBL" id="KOO46987.1"/>
    </source>
</evidence>
<dbReference type="EMBL" id="LILC01000011">
    <property type="protein sequence ID" value="KOO46987.1"/>
    <property type="molecule type" value="Genomic_DNA"/>
</dbReference>
<comment type="caution">
    <text evidence="2">The sequence shown here is derived from an EMBL/GenBank/DDBJ whole genome shotgun (WGS) entry which is preliminary data.</text>
</comment>
<dbReference type="RefSeq" id="WP_053401002.1">
    <property type="nucleotide sequence ID" value="NZ_LILC01000011.1"/>
</dbReference>
<feature type="domain" description="Aminoglycoside phosphotransferase" evidence="1">
    <location>
        <begin position="116"/>
        <end position="232"/>
    </location>
</feature>
<dbReference type="SUPFAM" id="SSF56112">
    <property type="entry name" value="Protein kinase-like (PK-like)"/>
    <property type="match status" value="1"/>
</dbReference>
<dbReference type="STRING" id="284581.AMD01_08745"/>
<evidence type="ECO:0000313" key="3">
    <source>
        <dbReference type="Proteomes" id="UP000037558"/>
    </source>
</evidence>
<protein>
    <recommendedName>
        <fullName evidence="1">Aminoglycoside phosphotransferase domain-containing protein</fullName>
    </recommendedName>
</protein>
<evidence type="ECO:0000259" key="1">
    <source>
        <dbReference type="Pfam" id="PF01636"/>
    </source>
</evidence>
<dbReference type="Gene3D" id="3.90.1200.10">
    <property type="match status" value="1"/>
</dbReference>
<dbReference type="AlphaFoldDB" id="A0A0M0L825"/>
<dbReference type="Pfam" id="PF01636">
    <property type="entry name" value="APH"/>
    <property type="match status" value="1"/>
</dbReference>
<name>A0A0M0L825_9BACI</name>
<organism evidence="2 3">
    <name type="scientific">Priestia koreensis</name>
    <dbReference type="NCBI Taxonomy" id="284581"/>
    <lineage>
        <taxon>Bacteria</taxon>
        <taxon>Bacillati</taxon>
        <taxon>Bacillota</taxon>
        <taxon>Bacilli</taxon>
        <taxon>Bacillales</taxon>
        <taxon>Bacillaceae</taxon>
        <taxon>Priestia</taxon>
    </lineage>
</organism>
<gene>
    <name evidence="2" type="ORF">AMD01_08745</name>
</gene>
<dbReference type="PATRIC" id="fig|284581.3.peg.3803"/>
<dbReference type="InterPro" id="IPR002575">
    <property type="entry name" value="Aminoglycoside_PTrfase"/>
</dbReference>
<sequence length="323" mass="38251">MTKIKLFDQGEDLIQNRLLLFSLQQAGIEPRAYKRIKENVYIIETTMGYKVLKGYELQQKAHVLFNVLERIHQEGFSSLAYFEQFPNKATTIACEKYCWMMMPYYPSCPIMYKSLKDRRDVTHLLNAFHHVGGTLHSEFQDVLPTQFIMDKWSKRFLQFQRSVSHLRLFLSPKELHQLCHWSEQSLYLMENYQTHQNKTLTIVHGDVASHNFLRINEGKMCLIDFDLALISSSDYDELQLAHRFLRYVDWSLDSIFDHFPSWKTNPFYVAALLFPTDLLREWNQISAGEYTPARIQALQAHTKWEVYYRLNLAEDLLYHLASS</sequence>
<proteinExistence type="predicted"/>